<keyword evidence="3 6" id="KW-0812">Transmembrane</keyword>
<evidence type="ECO:0000256" key="5">
    <source>
        <dbReference type="ARBA" id="ARBA00023136"/>
    </source>
</evidence>
<gene>
    <name evidence="7" type="ORF">SAMN05428953_1163</name>
</gene>
<protein>
    <submittedName>
        <fullName evidence="7">Simple sugar transport system permease protein</fullName>
    </submittedName>
</protein>
<evidence type="ECO:0000256" key="4">
    <source>
        <dbReference type="ARBA" id="ARBA00022989"/>
    </source>
</evidence>
<keyword evidence="8" id="KW-1185">Reference proteome</keyword>
<sequence length="392" mass="40564">MSETGAMADTVSSASVPVMLGAKSYPTALEWIARRAEALVIPLAALIVGMALFSLFIALVGKSPAQLYETMWRGGFGSWFSVQNSLSRAAPLLLAALCVALPARLGLVVIGGEGAIVLGGVAAAAMGVAASGAPAFFVILVMGVAGLAAGGIWIGAVGALRHYRAVNETISSLLMAYIAIALMNHLVEGPLRDPASLNKPSTEPLAEAYRIGNIPGMDVHWGLVVGIIACILSWLLIEKTRWGFAARIAGGNVRAAQVQGLAVGPLIVGFTALAGGFAGLAGMLEVAAVQGSANASLAAGYGYTGILVAFLARHNPLAIIPVAFLLGGMDASGGLIQRRMDLPDATVLVLQGMLFVVILFSETFYGRFKAFNPDLWQRGDLLKRPDLLKGTA</sequence>
<dbReference type="GO" id="GO:0022857">
    <property type="term" value="F:transmembrane transporter activity"/>
    <property type="evidence" value="ECO:0007669"/>
    <property type="project" value="InterPro"/>
</dbReference>
<keyword evidence="2" id="KW-1003">Cell membrane</keyword>
<evidence type="ECO:0000313" key="7">
    <source>
        <dbReference type="EMBL" id="SDK48097.1"/>
    </source>
</evidence>
<dbReference type="PANTHER" id="PTHR47089:SF1">
    <property type="entry name" value="GUANOSINE ABC TRANSPORTER PERMEASE PROTEIN NUPP"/>
    <property type="match status" value="1"/>
</dbReference>
<dbReference type="CDD" id="cd06580">
    <property type="entry name" value="TM_PBP1_transp_TpRbsC_like"/>
    <property type="match status" value="1"/>
</dbReference>
<dbReference type="InterPro" id="IPR001851">
    <property type="entry name" value="ABC_transp_permease"/>
</dbReference>
<feature type="transmembrane region" description="Helical" evidence="6">
    <location>
        <begin position="169"/>
        <end position="187"/>
    </location>
</feature>
<evidence type="ECO:0000256" key="6">
    <source>
        <dbReference type="SAM" id="Phobius"/>
    </source>
</evidence>
<dbReference type="AlphaFoldDB" id="A0A1G9C8T5"/>
<feature type="transmembrane region" description="Helical" evidence="6">
    <location>
        <begin position="80"/>
        <end position="100"/>
    </location>
</feature>
<dbReference type="GO" id="GO:0005886">
    <property type="term" value="C:plasma membrane"/>
    <property type="evidence" value="ECO:0007669"/>
    <property type="project" value="UniProtKB-SubCell"/>
</dbReference>
<dbReference type="Pfam" id="PF02653">
    <property type="entry name" value="BPD_transp_2"/>
    <property type="match status" value="1"/>
</dbReference>
<feature type="transmembrane region" description="Helical" evidence="6">
    <location>
        <begin position="317"/>
        <end position="336"/>
    </location>
</feature>
<organism evidence="7 8">
    <name type="scientific">Mesorhizobium muleiense</name>
    <dbReference type="NCBI Taxonomy" id="1004279"/>
    <lineage>
        <taxon>Bacteria</taxon>
        <taxon>Pseudomonadati</taxon>
        <taxon>Pseudomonadota</taxon>
        <taxon>Alphaproteobacteria</taxon>
        <taxon>Hyphomicrobiales</taxon>
        <taxon>Phyllobacteriaceae</taxon>
        <taxon>Mesorhizobium</taxon>
    </lineage>
</organism>
<feature type="transmembrane region" description="Helical" evidence="6">
    <location>
        <begin position="293"/>
        <end position="312"/>
    </location>
</feature>
<dbReference type="Proteomes" id="UP000198894">
    <property type="component" value="Unassembled WGS sequence"/>
</dbReference>
<feature type="transmembrane region" description="Helical" evidence="6">
    <location>
        <begin position="258"/>
        <end position="281"/>
    </location>
</feature>
<evidence type="ECO:0000256" key="2">
    <source>
        <dbReference type="ARBA" id="ARBA00022475"/>
    </source>
</evidence>
<evidence type="ECO:0000256" key="3">
    <source>
        <dbReference type="ARBA" id="ARBA00022692"/>
    </source>
</evidence>
<comment type="subcellular location">
    <subcellularLocation>
        <location evidence="1">Cell membrane</location>
        <topology evidence="1">Multi-pass membrane protein</topology>
    </subcellularLocation>
</comment>
<keyword evidence="7" id="KW-0762">Sugar transport</keyword>
<accession>A0A1G9C8T5</accession>
<feature type="transmembrane region" description="Helical" evidence="6">
    <location>
        <begin position="107"/>
        <end position="129"/>
    </location>
</feature>
<keyword evidence="4 6" id="KW-1133">Transmembrane helix</keyword>
<dbReference type="PANTHER" id="PTHR47089">
    <property type="entry name" value="ABC TRANSPORTER, PERMEASE PROTEIN"/>
    <property type="match status" value="1"/>
</dbReference>
<keyword evidence="7" id="KW-0813">Transport</keyword>
<dbReference type="EMBL" id="FNEE01000016">
    <property type="protein sequence ID" value="SDK48097.1"/>
    <property type="molecule type" value="Genomic_DNA"/>
</dbReference>
<feature type="transmembrane region" description="Helical" evidence="6">
    <location>
        <begin position="348"/>
        <end position="368"/>
    </location>
</feature>
<name>A0A1G9C8T5_9HYPH</name>
<evidence type="ECO:0000256" key="1">
    <source>
        <dbReference type="ARBA" id="ARBA00004651"/>
    </source>
</evidence>
<feature type="transmembrane region" description="Helical" evidence="6">
    <location>
        <begin position="135"/>
        <end position="157"/>
    </location>
</feature>
<keyword evidence="5 6" id="KW-0472">Membrane</keyword>
<feature type="transmembrane region" description="Helical" evidence="6">
    <location>
        <begin position="39"/>
        <end position="60"/>
    </location>
</feature>
<reference evidence="8" key="1">
    <citation type="submission" date="2016-10" db="EMBL/GenBank/DDBJ databases">
        <authorList>
            <person name="Varghese N."/>
            <person name="Submissions S."/>
        </authorList>
    </citation>
    <scope>NUCLEOTIDE SEQUENCE [LARGE SCALE GENOMIC DNA]</scope>
    <source>
        <strain evidence="8">CGMCC 1.11022</strain>
    </source>
</reference>
<proteinExistence type="predicted"/>
<feature type="transmembrane region" description="Helical" evidence="6">
    <location>
        <begin position="219"/>
        <end position="237"/>
    </location>
</feature>
<evidence type="ECO:0000313" key="8">
    <source>
        <dbReference type="Proteomes" id="UP000198894"/>
    </source>
</evidence>